<keyword evidence="2" id="KW-1185">Reference proteome</keyword>
<accession>A0ACD6ALS3</accession>
<name>A0ACD6ALS3_AVESA</name>
<protein>
    <submittedName>
        <fullName evidence="1">Uncharacterized protein</fullName>
    </submittedName>
</protein>
<organism evidence="1 2">
    <name type="scientific">Avena sativa</name>
    <name type="common">Oat</name>
    <dbReference type="NCBI Taxonomy" id="4498"/>
    <lineage>
        <taxon>Eukaryota</taxon>
        <taxon>Viridiplantae</taxon>
        <taxon>Streptophyta</taxon>
        <taxon>Embryophyta</taxon>
        <taxon>Tracheophyta</taxon>
        <taxon>Spermatophyta</taxon>
        <taxon>Magnoliopsida</taxon>
        <taxon>Liliopsida</taxon>
        <taxon>Poales</taxon>
        <taxon>Poaceae</taxon>
        <taxon>BOP clade</taxon>
        <taxon>Pooideae</taxon>
        <taxon>Poodae</taxon>
        <taxon>Poeae</taxon>
        <taxon>Poeae Chloroplast Group 1 (Aveneae type)</taxon>
        <taxon>Aveninae</taxon>
        <taxon>Avena</taxon>
    </lineage>
</organism>
<reference evidence="1" key="1">
    <citation type="submission" date="2021-05" db="EMBL/GenBank/DDBJ databases">
        <authorList>
            <person name="Scholz U."/>
            <person name="Mascher M."/>
            <person name="Fiebig A."/>
        </authorList>
    </citation>
    <scope>NUCLEOTIDE SEQUENCE [LARGE SCALE GENOMIC DNA]</scope>
</reference>
<evidence type="ECO:0000313" key="1">
    <source>
        <dbReference type="EnsemblPlants" id="AVESA.00010b.r2.7DG1399910.1.CDS"/>
    </source>
</evidence>
<dbReference type="EnsemblPlants" id="AVESA.00010b.r2.7DG1399910.1">
    <property type="protein sequence ID" value="AVESA.00010b.r2.7DG1399910.1.CDS"/>
    <property type="gene ID" value="AVESA.00010b.r2.7DG1399910"/>
</dbReference>
<sequence length="883" mass="100246">MEVALVSAATGALKPVLAKLGALLGDKYKRLKGVHKDIKPLTHELAAMDAFLMKMSEEEDPDVQDKVWMNDEDCIDDFMLSVDDKDTKPDGFMEKIKHSLGKMKARSRISNEIGDLKKQIIEVGERNASYKTRQALTNTKNLTVDPRALAIFVHVTELVGVDEPKAEIIKMLNQDDARASAQQNLKLVSIVGFGGMGKTTLANQVYQEIHGQFECHAFLSVSRNPNIMNILRTILSEVTRKDYATTEAGSIQQLISKISLYLANRSYFVVVDDIWEADTWDVIKHAFPMNSSSNIVITTTRSIDVARACCSSFSGHIYSIRPLNMVHSRQLFRRRLFNSNEDFPSHLEKVSDQILQKCGGLPLAIITLSGLLANRERTEDLWNQVKDSIGLALERDHGVKRMMKILSLSYFDLPPHLKSCLLYMSIFPEDSIIGRKGLIRRWVGEGFIHKDERYTVFHVGERCFNELLNRSLIHPCEKNKHGKVKSCRVHDTILDFIISKSIEENFVTLLGIHILTIGPQSKVVRRLSLQGIKQGKSTMLTDDLVLSHVRSLNVFEDSMEIPRLQEFSHLRVLHLQNCYQLEEHHLGNIVRLFQLRYLNLEYTSISELPEQIGRLWCLEILDLRHTHVQELPSSIVNLRKLTDLLVSHRVKFPDGIAKMQALEILKNVMVSKQPFDFLLGLGQLKNLRKLDINFEVDPDSKDTNVFRQERNKAIVSSMCKLGALNLRSLTVREGSSLLQEPLCLPTLEKFIALSSVVPHVPKWMSSLRNLHMLFLEVRGLKQNDVCILEALPTLLTLNLGNIKGSNERLRISGETGFRFLRSFTYDVNYGLLDLMFEPGSMPKLEKLKTISLLVVEADSLDFGIENLPCLITVKFSTWNDVDA</sequence>
<evidence type="ECO:0000313" key="2">
    <source>
        <dbReference type="Proteomes" id="UP001732700"/>
    </source>
</evidence>
<dbReference type="Proteomes" id="UP001732700">
    <property type="component" value="Chromosome 7D"/>
</dbReference>
<reference evidence="1" key="2">
    <citation type="submission" date="2025-09" db="UniProtKB">
        <authorList>
            <consortium name="EnsemblPlants"/>
        </authorList>
    </citation>
    <scope>IDENTIFICATION</scope>
</reference>
<proteinExistence type="predicted"/>